<dbReference type="InterPro" id="IPR025285">
    <property type="entry name" value="DUF4145"/>
</dbReference>
<organism evidence="2 3">
    <name type="scientific">candidate division WWE3 bacterium GW2011_GWF1_42_14</name>
    <dbReference type="NCBI Taxonomy" id="1619138"/>
    <lineage>
        <taxon>Bacteria</taxon>
        <taxon>Katanobacteria</taxon>
    </lineage>
</organism>
<evidence type="ECO:0000259" key="1">
    <source>
        <dbReference type="Pfam" id="PF13643"/>
    </source>
</evidence>
<reference evidence="2 3" key="1">
    <citation type="journal article" date="2015" name="Nature">
        <title>rRNA introns, odd ribosomes, and small enigmatic genomes across a large radiation of phyla.</title>
        <authorList>
            <person name="Brown C.T."/>
            <person name="Hug L.A."/>
            <person name="Thomas B.C."/>
            <person name="Sharon I."/>
            <person name="Castelle C.J."/>
            <person name="Singh A."/>
            <person name="Wilkins M.J."/>
            <person name="Williams K.H."/>
            <person name="Banfield J.F."/>
        </authorList>
    </citation>
    <scope>NUCLEOTIDE SEQUENCE [LARGE SCALE GENOMIC DNA]</scope>
</reference>
<protein>
    <recommendedName>
        <fullName evidence="1">DUF4145 domain-containing protein</fullName>
    </recommendedName>
</protein>
<evidence type="ECO:0000313" key="2">
    <source>
        <dbReference type="EMBL" id="KKS38830.1"/>
    </source>
</evidence>
<dbReference type="AlphaFoldDB" id="A0A0G0YQ92"/>
<dbReference type="Proteomes" id="UP000033847">
    <property type="component" value="Unassembled WGS sequence"/>
</dbReference>
<gene>
    <name evidence="2" type="ORF">UV00_C0005G0013</name>
</gene>
<dbReference type="Pfam" id="PF13643">
    <property type="entry name" value="DUF4145"/>
    <property type="match status" value="1"/>
</dbReference>
<accession>A0A0G0YQ92</accession>
<sequence length="222" mass="25254">MNVSKKYKSKIMCKACQQETWHNVINEYEKFGTSDDGDIWDSTTFLTLRCLGCDNICLLIRYVSSEDVDPQTGDPDITESVHPTPFRSDRELVNGYFSIPKDVRTIYEETIKSFNAGMLILTAIGVRTTIEAISIQQDIKVQGINTKIDEMVHKNIITRDGAVLLMLVKDIGNLATHEIKKHHKDDLSLCIDVIEDIIRNLYIHPQKAKLTRELIEGGWSRA</sequence>
<name>A0A0G0YQ92_UNCKA</name>
<feature type="domain" description="DUF4145" evidence="1">
    <location>
        <begin position="109"/>
        <end position="195"/>
    </location>
</feature>
<proteinExistence type="predicted"/>
<evidence type="ECO:0000313" key="3">
    <source>
        <dbReference type="Proteomes" id="UP000033847"/>
    </source>
</evidence>
<dbReference type="EMBL" id="LCCU01000005">
    <property type="protein sequence ID" value="KKS38830.1"/>
    <property type="molecule type" value="Genomic_DNA"/>
</dbReference>
<comment type="caution">
    <text evidence="2">The sequence shown here is derived from an EMBL/GenBank/DDBJ whole genome shotgun (WGS) entry which is preliminary data.</text>
</comment>